<dbReference type="Pfam" id="PF04564">
    <property type="entry name" value="U-box"/>
    <property type="match status" value="1"/>
</dbReference>
<dbReference type="AlphaFoldDB" id="A0A5P1EYX8"/>
<evidence type="ECO:0000256" key="6">
    <source>
        <dbReference type="RuleBase" id="RU369093"/>
    </source>
</evidence>
<evidence type="ECO:0000256" key="1">
    <source>
        <dbReference type="ARBA" id="ARBA00000900"/>
    </source>
</evidence>
<evidence type="ECO:0000313" key="9">
    <source>
        <dbReference type="Proteomes" id="UP000243459"/>
    </source>
</evidence>
<dbReference type="InterPro" id="IPR045185">
    <property type="entry name" value="PUB22/23/24-like"/>
</dbReference>
<dbReference type="Pfam" id="PF25598">
    <property type="entry name" value="ARM_PUB"/>
    <property type="match status" value="1"/>
</dbReference>
<dbReference type="CDD" id="cd16664">
    <property type="entry name" value="RING-Ubox_PUB"/>
    <property type="match status" value="1"/>
</dbReference>
<dbReference type="Gramene" id="ONK71338">
    <property type="protein sequence ID" value="ONK71338"/>
    <property type="gene ID" value="A4U43_C04F7450"/>
</dbReference>
<evidence type="ECO:0000256" key="2">
    <source>
        <dbReference type="ARBA" id="ARBA00004906"/>
    </source>
</evidence>
<dbReference type="InterPro" id="IPR016024">
    <property type="entry name" value="ARM-type_fold"/>
</dbReference>
<dbReference type="GO" id="GO:0061630">
    <property type="term" value="F:ubiquitin protein ligase activity"/>
    <property type="evidence" value="ECO:0007669"/>
    <property type="project" value="UniProtKB-UniRule"/>
</dbReference>
<keyword evidence="3 6" id="KW-0808">Transferase</keyword>
<dbReference type="OMA" id="AWCTMNA"/>
<dbReference type="InterPro" id="IPR045210">
    <property type="entry name" value="RING-Ubox_PUB"/>
</dbReference>
<dbReference type="InterPro" id="IPR000225">
    <property type="entry name" value="Armadillo"/>
</dbReference>
<dbReference type="EC" id="2.3.2.27" evidence="6"/>
<dbReference type="FunFam" id="3.30.40.10:FF:000442">
    <property type="entry name" value="RING-type E3 ubiquitin transferase"/>
    <property type="match status" value="1"/>
</dbReference>
<dbReference type="UniPathway" id="UPA00143"/>
<comment type="catalytic activity">
    <reaction evidence="1 6">
        <text>S-ubiquitinyl-[E2 ubiquitin-conjugating enzyme]-L-cysteine + [acceptor protein]-L-lysine = [E2 ubiquitin-conjugating enzyme]-L-cysteine + N(6)-ubiquitinyl-[acceptor protein]-L-lysine.</text>
        <dbReference type="EC" id="2.3.2.27"/>
    </reaction>
</comment>
<evidence type="ECO:0000256" key="4">
    <source>
        <dbReference type="ARBA" id="ARBA00022786"/>
    </source>
</evidence>
<dbReference type="EMBL" id="CM007384">
    <property type="protein sequence ID" value="ONK71338.1"/>
    <property type="molecule type" value="Genomic_DNA"/>
</dbReference>
<dbReference type="PANTHER" id="PTHR22849">
    <property type="entry name" value="WDSAM1 PROTEIN"/>
    <property type="match status" value="1"/>
</dbReference>
<dbReference type="PROSITE" id="PS51698">
    <property type="entry name" value="U_BOX"/>
    <property type="match status" value="1"/>
</dbReference>
<name>A0A5P1EYX8_ASPOF</name>
<dbReference type="Gene3D" id="3.30.40.10">
    <property type="entry name" value="Zinc/RING finger domain, C3HC4 (zinc finger)"/>
    <property type="match status" value="1"/>
</dbReference>
<organism evidence="8 9">
    <name type="scientific">Asparagus officinalis</name>
    <name type="common">Garden asparagus</name>
    <dbReference type="NCBI Taxonomy" id="4686"/>
    <lineage>
        <taxon>Eukaryota</taxon>
        <taxon>Viridiplantae</taxon>
        <taxon>Streptophyta</taxon>
        <taxon>Embryophyta</taxon>
        <taxon>Tracheophyta</taxon>
        <taxon>Spermatophyta</taxon>
        <taxon>Magnoliopsida</taxon>
        <taxon>Liliopsida</taxon>
        <taxon>Asparagales</taxon>
        <taxon>Asparagaceae</taxon>
        <taxon>Asparagoideae</taxon>
        <taxon>Asparagus</taxon>
    </lineage>
</organism>
<evidence type="ECO:0000256" key="3">
    <source>
        <dbReference type="ARBA" id="ARBA00022679"/>
    </source>
</evidence>
<dbReference type="InterPro" id="IPR058678">
    <property type="entry name" value="ARM_PUB"/>
</dbReference>
<gene>
    <name evidence="8" type="ORF">A4U43_C04F7450</name>
</gene>
<dbReference type="PROSITE" id="PS50176">
    <property type="entry name" value="ARM_REPEAT"/>
    <property type="match status" value="1"/>
</dbReference>
<dbReference type="GO" id="GO:0016567">
    <property type="term" value="P:protein ubiquitination"/>
    <property type="evidence" value="ECO:0007669"/>
    <property type="project" value="UniProtKB-UniRule"/>
</dbReference>
<dbReference type="PANTHER" id="PTHR22849:SF132">
    <property type="entry name" value="E3 UBIQUITIN-PROTEIN LIGASE PUB23"/>
    <property type="match status" value="1"/>
</dbReference>
<accession>A0A5P1EYX8</accession>
<dbReference type="SUPFAM" id="SSF57850">
    <property type="entry name" value="RING/U-box"/>
    <property type="match status" value="1"/>
</dbReference>
<sequence>MAELEIPSYFLCPISYQIMKDPVTLSTGITYDRSSIQQWIFAGKHDTCPVTNQLLSSRDLTPNHTLRRLIQAWCVANAVERVPTPRQPIDRAHIARIVDKARSSTQFQLSCLQQLKSIASESEINRSCIENSEAVEFLASVVSISGNNNGCDDSVNEALEILSKLQISDQALIDLVSRFDDLIDSLTKILNQSNHTSRTNALILLKSIVQVISPARLMAVREDLFLGVVKMLRDKISIKATKSALETLIGVCSWGRNRIKASRSGAVHVLIEILIDCENERRVNEMALVVLDKLSSCAEGRAEIVKHAAGIAAVSRSILRVSATGNERAVRVLWSVARYSATAAVVQEMMQVGAVAKLKRRRWGGRF</sequence>
<dbReference type="InterPro" id="IPR003613">
    <property type="entry name" value="Ubox_domain"/>
</dbReference>
<evidence type="ECO:0000256" key="5">
    <source>
        <dbReference type="PROSITE-ProRule" id="PRU00259"/>
    </source>
</evidence>
<dbReference type="OrthoDB" id="10064100at2759"/>
<dbReference type="SMART" id="SM00504">
    <property type="entry name" value="Ubox"/>
    <property type="match status" value="1"/>
</dbReference>
<proteinExistence type="predicted"/>
<reference evidence="9" key="1">
    <citation type="journal article" date="2017" name="Nat. Commun.">
        <title>The asparagus genome sheds light on the origin and evolution of a young Y chromosome.</title>
        <authorList>
            <person name="Harkess A."/>
            <person name="Zhou J."/>
            <person name="Xu C."/>
            <person name="Bowers J.E."/>
            <person name="Van der Hulst R."/>
            <person name="Ayyampalayam S."/>
            <person name="Mercati F."/>
            <person name="Riccardi P."/>
            <person name="McKain M.R."/>
            <person name="Kakrana A."/>
            <person name="Tang H."/>
            <person name="Ray J."/>
            <person name="Groenendijk J."/>
            <person name="Arikit S."/>
            <person name="Mathioni S.M."/>
            <person name="Nakano M."/>
            <person name="Shan H."/>
            <person name="Telgmann-Rauber A."/>
            <person name="Kanno A."/>
            <person name="Yue Z."/>
            <person name="Chen H."/>
            <person name="Li W."/>
            <person name="Chen Y."/>
            <person name="Xu X."/>
            <person name="Zhang Y."/>
            <person name="Luo S."/>
            <person name="Chen H."/>
            <person name="Gao J."/>
            <person name="Mao Z."/>
            <person name="Pires J.C."/>
            <person name="Luo M."/>
            <person name="Kudrna D."/>
            <person name="Wing R.A."/>
            <person name="Meyers B.C."/>
            <person name="Yi K."/>
            <person name="Kong H."/>
            <person name="Lavrijsen P."/>
            <person name="Sunseri F."/>
            <person name="Falavigna A."/>
            <person name="Ye Y."/>
            <person name="Leebens-Mack J.H."/>
            <person name="Chen G."/>
        </authorList>
    </citation>
    <scope>NUCLEOTIDE SEQUENCE [LARGE SCALE GENOMIC DNA]</scope>
    <source>
        <strain evidence="9">cv. DH0086</strain>
    </source>
</reference>
<keyword evidence="4 6" id="KW-0833">Ubl conjugation pathway</keyword>
<dbReference type="InterPro" id="IPR013083">
    <property type="entry name" value="Znf_RING/FYVE/PHD"/>
</dbReference>
<evidence type="ECO:0000313" key="8">
    <source>
        <dbReference type="EMBL" id="ONK71338.1"/>
    </source>
</evidence>
<dbReference type="InterPro" id="IPR011989">
    <property type="entry name" value="ARM-like"/>
</dbReference>
<dbReference type="Gene3D" id="1.25.10.10">
    <property type="entry name" value="Leucine-rich Repeat Variant"/>
    <property type="match status" value="1"/>
</dbReference>
<dbReference type="Proteomes" id="UP000243459">
    <property type="component" value="Chromosome 4"/>
</dbReference>
<comment type="pathway">
    <text evidence="2 6">Protein modification; protein ubiquitination.</text>
</comment>
<dbReference type="SUPFAM" id="SSF48371">
    <property type="entry name" value="ARM repeat"/>
    <property type="match status" value="1"/>
</dbReference>
<evidence type="ECO:0000259" key="7">
    <source>
        <dbReference type="PROSITE" id="PS51698"/>
    </source>
</evidence>
<feature type="domain" description="U-box" evidence="7">
    <location>
        <begin position="5"/>
        <end position="80"/>
    </location>
</feature>
<keyword evidence="9" id="KW-1185">Reference proteome</keyword>
<comment type="function">
    <text evidence="6">Functions as an E3 ubiquitin ligase.</text>
</comment>
<protein>
    <recommendedName>
        <fullName evidence="6 7">U-box domain-containing protein</fullName>
        <ecNumber evidence="6">2.3.2.27</ecNumber>
    </recommendedName>
    <alternativeName>
        <fullName evidence="6">RING-type E3 ubiquitin transferase PUB</fullName>
    </alternativeName>
</protein>
<feature type="repeat" description="ARM" evidence="5">
    <location>
        <begin position="265"/>
        <end position="309"/>
    </location>
</feature>